<reference evidence="3" key="1">
    <citation type="submission" date="2023-06" db="EMBL/GenBank/DDBJ databases">
        <authorList>
            <consortium name="Lawrence Berkeley National Laboratory"/>
            <person name="Ahrendt S."/>
            <person name="Sahu N."/>
            <person name="Indic B."/>
            <person name="Wong-Bajracharya J."/>
            <person name="Merenyi Z."/>
            <person name="Ke H.-M."/>
            <person name="Monk M."/>
            <person name="Kocsube S."/>
            <person name="Drula E."/>
            <person name="Lipzen A."/>
            <person name="Balint B."/>
            <person name="Henrissat B."/>
            <person name="Andreopoulos B."/>
            <person name="Martin F.M."/>
            <person name="Harder C.B."/>
            <person name="Rigling D."/>
            <person name="Ford K.L."/>
            <person name="Foster G.D."/>
            <person name="Pangilinan J."/>
            <person name="Papanicolaou A."/>
            <person name="Barry K."/>
            <person name="LaButti K."/>
            <person name="Viragh M."/>
            <person name="Koriabine M."/>
            <person name="Yan M."/>
            <person name="Riley R."/>
            <person name="Champramary S."/>
            <person name="Plett K.L."/>
            <person name="Tsai I.J."/>
            <person name="Slot J."/>
            <person name="Sipos G."/>
            <person name="Plett J."/>
            <person name="Nagy L.G."/>
            <person name="Grigoriev I.V."/>
        </authorList>
    </citation>
    <scope>NUCLEOTIDE SEQUENCE</scope>
    <source>
        <strain evidence="3">FPL87.14</strain>
    </source>
</reference>
<organism evidence="3 4">
    <name type="scientific">Armillaria borealis</name>
    <dbReference type="NCBI Taxonomy" id="47425"/>
    <lineage>
        <taxon>Eukaryota</taxon>
        <taxon>Fungi</taxon>
        <taxon>Dikarya</taxon>
        <taxon>Basidiomycota</taxon>
        <taxon>Agaricomycotina</taxon>
        <taxon>Agaricomycetes</taxon>
        <taxon>Agaricomycetidae</taxon>
        <taxon>Agaricales</taxon>
        <taxon>Marasmiineae</taxon>
        <taxon>Physalacriaceae</taxon>
        <taxon>Armillaria</taxon>
    </lineage>
</organism>
<feature type="transmembrane region" description="Helical" evidence="2">
    <location>
        <begin position="113"/>
        <end position="132"/>
    </location>
</feature>
<feature type="compositionally biased region" description="Polar residues" evidence="1">
    <location>
        <begin position="313"/>
        <end position="338"/>
    </location>
</feature>
<keyword evidence="2" id="KW-0472">Membrane</keyword>
<evidence type="ECO:0000313" key="3">
    <source>
        <dbReference type="EMBL" id="KAK0436461.1"/>
    </source>
</evidence>
<evidence type="ECO:0000313" key="4">
    <source>
        <dbReference type="Proteomes" id="UP001175226"/>
    </source>
</evidence>
<keyword evidence="2" id="KW-1133">Transmembrane helix</keyword>
<feature type="transmembrane region" description="Helical" evidence="2">
    <location>
        <begin position="211"/>
        <end position="233"/>
    </location>
</feature>
<sequence>MPVDLEIVTNSHVAVAAIGDMDRMSIRYQSLFQNLHKTIATVMMGDQTRPTGETQSLLAMVMQAALPPGLTDNLYLNTTILQALAHGLYTGVLGITLWIIFQSSTKNSSIGRYVMVLTILVLYVLATIQLGLDGFSPMMIHQQLVIGIIACIGTVIADSSLGHQWLVVIIPVLCIILGTVFKGIQIYHSCSDTVENLGDSSYMSFAAKWKMLYLALTLTTTLWCNIFILYRIISVTRSGHGVKIRSYHGVIEALVESAALYSTVSIINIVFVARDTLSGGYADILGATIRGIAPTLLVGCVAAGHARPDDSWQESSTSRVSSLNFGTGSLSTQEGDIT</sequence>
<feature type="transmembrane region" description="Helical" evidence="2">
    <location>
        <begin position="138"/>
        <end position="158"/>
    </location>
</feature>
<dbReference type="AlphaFoldDB" id="A0AA39J5E5"/>
<feature type="transmembrane region" description="Helical" evidence="2">
    <location>
        <begin position="80"/>
        <end position="101"/>
    </location>
</feature>
<feature type="transmembrane region" description="Helical" evidence="2">
    <location>
        <begin position="165"/>
        <end position="187"/>
    </location>
</feature>
<proteinExistence type="predicted"/>
<gene>
    <name evidence="3" type="ORF">EV421DRAFT_1739658</name>
</gene>
<feature type="region of interest" description="Disordered" evidence="1">
    <location>
        <begin position="306"/>
        <end position="338"/>
    </location>
</feature>
<evidence type="ECO:0000256" key="1">
    <source>
        <dbReference type="SAM" id="MobiDB-lite"/>
    </source>
</evidence>
<keyword evidence="2" id="KW-0812">Transmembrane</keyword>
<accession>A0AA39J5E5</accession>
<dbReference type="EMBL" id="JAUEPT010000055">
    <property type="protein sequence ID" value="KAK0436461.1"/>
    <property type="molecule type" value="Genomic_DNA"/>
</dbReference>
<protein>
    <submittedName>
        <fullName evidence="3">Uncharacterized protein</fullName>
    </submittedName>
</protein>
<keyword evidence="4" id="KW-1185">Reference proteome</keyword>
<comment type="caution">
    <text evidence="3">The sequence shown here is derived from an EMBL/GenBank/DDBJ whole genome shotgun (WGS) entry which is preliminary data.</text>
</comment>
<dbReference type="Proteomes" id="UP001175226">
    <property type="component" value="Unassembled WGS sequence"/>
</dbReference>
<name>A0AA39J5E5_9AGAR</name>
<evidence type="ECO:0000256" key="2">
    <source>
        <dbReference type="SAM" id="Phobius"/>
    </source>
</evidence>